<dbReference type="Proteomes" id="UP000317722">
    <property type="component" value="Unassembled WGS sequence"/>
</dbReference>
<feature type="transmembrane region" description="Helical" evidence="2">
    <location>
        <begin position="6"/>
        <end position="25"/>
    </location>
</feature>
<dbReference type="EMBL" id="RCZM01000001">
    <property type="protein sequence ID" value="TPG19732.1"/>
    <property type="molecule type" value="Genomic_DNA"/>
</dbReference>
<dbReference type="AlphaFoldDB" id="A0A502D4H5"/>
<dbReference type="RefSeq" id="WP_140737385.1">
    <property type="nucleotide sequence ID" value="NZ_RCZM01000001.1"/>
</dbReference>
<feature type="region of interest" description="Disordered" evidence="1">
    <location>
        <begin position="184"/>
        <end position="250"/>
    </location>
</feature>
<dbReference type="Pfam" id="PF25362">
    <property type="entry name" value="bPH_11"/>
    <property type="match status" value="1"/>
</dbReference>
<evidence type="ECO:0000313" key="4">
    <source>
        <dbReference type="EMBL" id="TPG19732.1"/>
    </source>
</evidence>
<name>A0A502D4H5_9MICO</name>
<reference evidence="4 5" key="1">
    <citation type="journal article" date="2019" name="Environ. Microbiol.">
        <title>Species interactions and distinct microbial communities in high Arctic permafrost affected cryosols are associated with the CH4 and CO2 gas fluxes.</title>
        <authorList>
            <person name="Altshuler I."/>
            <person name="Hamel J."/>
            <person name="Turney S."/>
            <person name="Magnuson E."/>
            <person name="Levesque R."/>
            <person name="Greer C."/>
            <person name="Whyte L.G."/>
        </authorList>
    </citation>
    <scope>NUCLEOTIDE SEQUENCE [LARGE SCALE GENOMIC DNA]</scope>
    <source>
        <strain evidence="4 5">S9.3A</strain>
    </source>
</reference>
<keyword evidence="2" id="KW-1133">Transmembrane helix</keyword>
<organism evidence="4 5">
    <name type="scientific">Pedococcus bigeumensis</name>
    <dbReference type="NCBI Taxonomy" id="433644"/>
    <lineage>
        <taxon>Bacteria</taxon>
        <taxon>Bacillati</taxon>
        <taxon>Actinomycetota</taxon>
        <taxon>Actinomycetes</taxon>
        <taxon>Micrococcales</taxon>
        <taxon>Intrasporangiaceae</taxon>
        <taxon>Pedococcus</taxon>
    </lineage>
</organism>
<proteinExistence type="predicted"/>
<accession>A0A502D4H5</accession>
<evidence type="ECO:0000313" key="5">
    <source>
        <dbReference type="Proteomes" id="UP000317722"/>
    </source>
</evidence>
<feature type="domain" description="PH" evidence="3">
    <location>
        <begin position="53"/>
        <end position="169"/>
    </location>
</feature>
<gene>
    <name evidence="4" type="ORF">EAH86_04695</name>
</gene>
<dbReference type="OrthoDB" id="3826692at2"/>
<protein>
    <recommendedName>
        <fullName evidence="3">PH domain-containing protein</fullName>
    </recommendedName>
</protein>
<feature type="compositionally biased region" description="Low complexity" evidence="1">
    <location>
        <begin position="217"/>
        <end position="250"/>
    </location>
</feature>
<keyword evidence="5" id="KW-1185">Reference proteome</keyword>
<evidence type="ECO:0000256" key="2">
    <source>
        <dbReference type="SAM" id="Phobius"/>
    </source>
</evidence>
<sequence length="250" mass="26930">MTRLQAVGVMLVALGLIYALLYAAWLRKRREHESAAIAAERSRTTRDHSLEAPALKEKPAQVIAEGTYVSTTVAENRLDRVTVEGLGNRAKATLIVSRGDADELVRIDRQGEATVIIPAARLISARRGRGMVGKFVGANRLVILQWRTENGDTYETGFLPRFKADVERVESALWWHTGETTAAFSEDEAEVADDAASKAPAEDATTADPKPTDAKKPAATKSTATKSTAAKKSTVAKKPTATDTTGKTTP</sequence>
<comment type="caution">
    <text evidence="4">The sequence shown here is derived from an EMBL/GenBank/DDBJ whole genome shotgun (WGS) entry which is preliminary data.</text>
</comment>
<feature type="compositionally biased region" description="Low complexity" evidence="1">
    <location>
        <begin position="197"/>
        <end position="209"/>
    </location>
</feature>
<dbReference type="InterPro" id="IPR057446">
    <property type="entry name" value="PH_bac"/>
</dbReference>
<keyword evidence="2" id="KW-0812">Transmembrane</keyword>
<evidence type="ECO:0000259" key="3">
    <source>
        <dbReference type="Pfam" id="PF25362"/>
    </source>
</evidence>
<evidence type="ECO:0000256" key="1">
    <source>
        <dbReference type="SAM" id="MobiDB-lite"/>
    </source>
</evidence>
<keyword evidence="2" id="KW-0472">Membrane</keyword>